<name>A0ABS1DAI6_9PROT</name>
<organism evidence="9 10">
    <name type="scientific">Rhodovibrio sodomensis</name>
    <dbReference type="NCBI Taxonomy" id="1088"/>
    <lineage>
        <taxon>Bacteria</taxon>
        <taxon>Pseudomonadati</taxon>
        <taxon>Pseudomonadota</taxon>
        <taxon>Alphaproteobacteria</taxon>
        <taxon>Rhodospirillales</taxon>
        <taxon>Rhodovibrionaceae</taxon>
        <taxon>Rhodovibrio</taxon>
    </lineage>
</organism>
<comment type="similarity">
    <text evidence="2 8">Belongs to the 4-toluene sulfonate uptake permease (TSUP) (TC 2.A.102) family.</text>
</comment>
<reference evidence="9 10" key="1">
    <citation type="journal article" date="2020" name="Microorganisms">
        <title>Osmotic Adaptation and Compatible Solute Biosynthesis of Phototrophic Bacteria as Revealed from Genome Analyses.</title>
        <authorList>
            <person name="Imhoff J.F."/>
            <person name="Rahn T."/>
            <person name="Kunzel S."/>
            <person name="Keller A."/>
            <person name="Neulinger S.C."/>
        </authorList>
    </citation>
    <scope>NUCLEOTIDE SEQUENCE [LARGE SCALE GENOMIC DNA]</scope>
    <source>
        <strain evidence="9 10">DSM 9895</strain>
    </source>
</reference>
<feature type="transmembrane region" description="Helical" evidence="8">
    <location>
        <begin position="74"/>
        <end position="93"/>
    </location>
</feature>
<feature type="transmembrane region" description="Helical" evidence="8">
    <location>
        <begin position="167"/>
        <end position="184"/>
    </location>
</feature>
<evidence type="ECO:0000256" key="8">
    <source>
        <dbReference type="RuleBase" id="RU363041"/>
    </source>
</evidence>
<accession>A0ABS1DAI6</accession>
<proteinExistence type="inferred from homology"/>
<dbReference type="InterPro" id="IPR052017">
    <property type="entry name" value="TSUP"/>
</dbReference>
<keyword evidence="10" id="KW-1185">Reference proteome</keyword>
<dbReference type="PANTHER" id="PTHR30269">
    <property type="entry name" value="TRANSMEMBRANE PROTEIN YFCA"/>
    <property type="match status" value="1"/>
</dbReference>
<dbReference type="Pfam" id="PF01925">
    <property type="entry name" value="TauE"/>
    <property type="match status" value="1"/>
</dbReference>
<evidence type="ECO:0000313" key="9">
    <source>
        <dbReference type="EMBL" id="MBK1667127.1"/>
    </source>
</evidence>
<keyword evidence="5 8" id="KW-0812">Transmembrane</keyword>
<keyword evidence="4 8" id="KW-1003">Cell membrane</keyword>
<evidence type="ECO:0000313" key="10">
    <source>
        <dbReference type="Proteomes" id="UP001296873"/>
    </source>
</evidence>
<evidence type="ECO:0000256" key="4">
    <source>
        <dbReference type="ARBA" id="ARBA00022475"/>
    </source>
</evidence>
<evidence type="ECO:0000256" key="1">
    <source>
        <dbReference type="ARBA" id="ARBA00004651"/>
    </source>
</evidence>
<gene>
    <name evidence="9" type="ORF">CKO28_03590</name>
</gene>
<dbReference type="PANTHER" id="PTHR30269:SF32">
    <property type="entry name" value="MEMBRANE TRANSPORTER PROTEIN-RELATED"/>
    <property type="match status" value="1"/>
</dbReference>
<feature type="transmembrane region" description="Helical" evidence="8">
    <location>
        <begin position="32"/>
        <end position="54"/>
    </location>
</feature>
<feature type="transmembrane region" description="Helical" evidence="8">
    <location>
        <begin position="226"/>
        <end position="247"/>
    </location>
</feature>
<keyword evidence="7 8" id="KW-0472">Membrane</keyword>
<sequence length="250" mass="26326">MIDLDLLLIAAVVFLCAGSVKGLVGLGMPTLGLGPLTLASDLHTAMALVLFPALASNLRQALRGGHARAILARLWPYLLTAVALIPVGALALTRVDLGLLSGLLGVLLVIYAGTALAGWRPYVARGHERWSAPLVGALNGVLTGMTGAFLVPSVIYLQAIRLPRDQLIQAMGLLFLAATVILGLTLGANRLLTPELAGLSALAVVPAFAGMRIGERLRHRLSETRFRRVLLIALLLVGAYIAGQAAWPRF</sequence>
<comment type="caution">
    <text evidence="9">The sequence shown here is derived from an EMBL/GenBank/DDBJ whole genome shotgun (WGS) entry which is preliminary data.</text>
</comment>
<protein>
    <recommendedName>
        <fullName evidence="8">Probable membrane transporter protein</fullName>
    </recommendedName>
</protein>
<comment type="subcellular location">
    <subcellularLocation>
        <location evidence="1 8">Cell membrane</location>
        <topology evidence="1 8">Multi-pass membrane protein</topology>
    </subcellularLocation>
</comment>
<dbReference type="EMBL" id="NRRL01000004">
    <property type="protein sequence ID" value="MBK1667127.1"/>
    <property type="molecule type" value="Genomic_DNA"/>
</dbReference>
<evidence type="ECO:0000256" key="5">
    <source>
        <dbReference type="ARBA" id="ARBA00022692"/>
    </source>
</evidence>
<dbReference type="InterPro" id="IPR002781">
    <property type="entry name" value="TM_pro_TauE-like"/>
</dbReference>
<dbReference type="RefSeq" id="WP_200339189.1">
    <property type="nucleotide sequence ID" value="NZ_NRRL01000004.1"/>
</dbReference>
<keyword evidence="6 8" id="KW-1133">Transmembrane helix</keyword>
<evidence type="ECO:0000256" key="6">
    <source>
        <dbReference type="ARBA" id="ARBA00022989"/>
    </source>
</evidence>
<dbReference type="Proteomes" id="UP001296873">
    <property type="component" value="Unassembled WGS sequence"/>
</dbReference>
<keyword evidence="3" id="KW-0813">Transport</keyword>
<evidence type="ECO:0000256" key="7">
    <source>
        <dbReference type="ARBA" id="ARBA00023136"/>
    </source>
</evidence>
<feature type="transmembrane region" description="Helical" evidence="8">
    <location>
        <begin position="99"/>
        <end position="119"/>
    </location>
</feature>
<feature type="transmembrane region" description="Helical" evidence="8">
    <location>
        <begin position="196"/>
        <end position="214"/>
    </location>
</feature>
<evidence type="ECO:0000256" key="3">
    <source>
        <dbReference type="ARBA" id="ARBA00022448"/>
    </source>
</evidence>
<evidence type="ECO:0000256" key="2">
    <source>
        <dbReference type="ARBA" id="ARBA00009142"/>
    </source>
</evidence>